<comment type="subcellular location">
    <subcellularLocation>
        <location evidence="1">Cell membrane</location>
        <topology evidence="1">Multi-pass membrane protein</topology>
    </subcellularLocation>
</comment>
<evidence type="ECO:0000256" key="1">
    <source>
        <dbReference type="ARBA" id="ARBA00004651"/>
    </source>
</evidence>
<feature type="transmembrane region" description="Helical" evidence="6">
    <location>
        <begin position="162"/>
        <end position="185"/>
    </location>
</feature>
<feature type="transmembrane region" description="Helical" evidence="6">
    <location>
        <begin position="360"/>
        <end position="383"/>
    </location>
</feature>
<feature type="transmembrane region" description="Helical" evidence="6">
    <location>
        <begin position="206"/>
        <end position="228"/>
    </location>
</feature>
<dbReference type="Pfam" id="PF07690">
    <property type="entry name" value="MFS_1"/>
    <property type="match status" value="1"/>
</dbReference>
<evidence type="ECO:0000313" key="8">
    <source>
        <dbReference type="Proteomes" id="UP001055732"/>
    </source>
</evidence>
<feature type="transmembrane region" description="Helical" evidence="6">
    <location>
        <begin position="94"/>
        <end position="115"/>
    </location>
</feature>
<keyword evidence="2" id="KW-1003">Cell membrane</keyword>
<keyword evidence="3 6" id="KW-0812">Transmembrane</keyword>
<evidence type="ECO:0000256" key="2">
    <source>
        <dbReference type="ARBA" id="ARBA00022475"/>
    </source>
</evidence>
<feature type="transmembrane region" description="Helical" evidence="6">
    <location>
        <begin position="136"/>
        <end position="156"/>
    </location>
</feature>
<dbReference type="PANTHER" id="PTHR23513">
    <property type="entry name" value="INTEGRAL MEMBRANE EFFLUX PROTEIN-RELATED"/>
    <property type="match status" value="1"/>
</dbReference>
<dbReference type="SUPFAM" id="SSF103473">
    <property type="entry name" value="MFS general substrate transporter"/>
    <property type="match status" value="1"/>
</dbReference>
<dbReference type="Proteomes" id="UP001055732">
    <property type="component" value="Chromosome"/>
</dbReference>
<dbReference type="InterPro" id="IPR036259">
    <property type="entry name" value="MFS_trans_sf"/>
</dbReference>
<evidence type="ECO:0000256" key="3">
    <source>
        <dbReference type="ARBA" id="ARBA00022692"/>
    </source>
</evidence>
<gene>
    <name evidence="7" type="ORF">NF865_07590</name>
</gene>
<dbReference type="GO" id="GO:0022857">
    <property type="term" value="F:transmembrane transporter activity"/>
    <property type="evidence" value="ECO:0007669"/>
    <property type="project" value="InterPro"/>
</dbReference>
<proteinExistence type="predicted"/>
<keyword evidence="5 6" id="KW-0472">Membrane</keyword>
<name>A0A9E7MWG7_THEAG</name>
<accession>A0A9E7MWG7</accession>
<protein>
    <submittedName>
        <fullName evidence="7">MFS transporter</fullName>
    </submittedName>
</protein>
<reference evidence="7" key="1">
    <citation type="journal article" date="1998" name="Int. J. Syst. Bacteriol. 48 Pt">
        <title>Thermococcus guaymasensis sp. nov. and Thermococcus aggregans sp. nov., two novel thermophilic archaea isolated from the Guaymas Basin hydrothermal vent site.</title>
        <authorList>
            <person name="Canganella F."/>
            <person name="Jones W.J."/>
            <person name="Gambacorta A."/>
            <person name="Antranikian G."/>
        </authorList>
    </citation>
    <scope>NUCLEOTIDE SEQUENCE</scope>
    <source>
        <strain evidence="7">TY</strain>
    </source>
</reference>
<sequence length="394" mass="43588">MKSRLYYLFILTTVMRIIGDAIENIALPWHLLDETASLLSVAGYSLASMLPWVIAPPLMGHFLDRTEKKVRLAFIALFIQSFFALTIIKFASNIWAFYALISLISALDVLHRYFGFTLIASMTLEESELQKLNAKVQTVGDVTSLLVFPIVGYLAYLFGVRLMLLDAVFLLIGALLLIPYINIPVRREERIEYESKSTHLEVSRRIVFAGIALVLLFNFAIAPARIFVFGALKNLTRGEVIYGLLNSVGTLGSLTGAIGITLFAHKCKIGISKPLFIGMILQSFAVLLLGLPSLVLLFAGILILNFGRQVLNISFDSLFQRVIPLEKLGTYRGIFDALATLIIPLSQLTFAWLIEHGIGVSMLAVVVSGFSVLSAMIFSALIYGTKNNRKGFKI</sequence>
<dbReference type="EMBL" id="CP099582">
    <property type="protein sequence ID" value="USS40188.1"/>
    <property type="molecule type" value="Genomic_DNA"/>
</dbReference>
<evidence type="ECO:0000256" key="5">
    <source>
        <dbReference type="ARBA" id="ARBA00023136"/>
    </source>
</evidence>
<dbReference type="KEGG" id="tagg:NF865_07590"/>
<dbReference type="AlphaFoldDB" id="A0A9E7MWG7"/>
<dbReference type="GO" id="GO:0005886">
    <property type="term" value="C:plasma membrane"/>
    <property type="evidence" value="ECO:0007669"/>
    <property type="project" value="UniProtKB-SubCell"/>
</dbReference>
<evidence type="ECO:0000256" key="4">
    <source>
        <dbReference type="ARBA" id="ARBA00022989"/>
    </source>
</evidence>
<dbReference type="RefSeq" id="WP_253304145.1">
    <property type="nucleotide sequence ID" value="NZ_CP099582.1"/>
</dbReference>
<feature type="transmembrane region" description="Helical" evidence="6">
    <location>
        <begin position="38"/>
        <end position="58"/>
    </location>
</feature>
<keyword evidence="4 6" id="KW-1133">Transmembrane helix</keyword>
<dbReference type="PANTHER" id="PTHR23513:SF6">
    <property type="entry name" value="MAJOR FACILITATOR SUPERFAMILY ASSOCIATED DOMAIN-CONTAINING PROTEIN"/>
    <property type="match status" value="1"/>
</dbReference>
<organism evidence="7 8">
    <name type="scientific">Thermococcus aggregans</name>
    <dbReference type="NCBI Taxonomy" id="110163"/>
    <lineage>
        <taxon>Archaea</taxon>
        <taxon>Methanobacteriati</taxon>
        <taxon>Methanobacteriota</taxon>
        <taxon>Thermococci</taxon>
        <taxon>Thermococcales</taxon>
        <taxon>Thermococcaceae</taxon>
        <taxon>Thermococcus</taxon>
    </lineage>
</organism>
<reference evidence="7" key="2">
    <citation type="submission" date="2022-06" db="EMBL/GenBank/DDBJ databases">
        <authorList>
            <person name="Park Y.-J."/>
        </authorList>
    </citation>
    <scope>NUCLEOTIDE SEQUENCE</scope>
    <source>
        <strain evidence="7">TY</strain>
    </source>
</reference>
<evidence type="ECO:0000313" key="7">
    <source>
        <dbReference type="EMBL" id="USS40188.1"/>
    </source>
</evidence>
<dbReference type="InterPro" id="IPR011701">
    <property type="entry name" value="MFS"/>
</dbReference>
<keyword evidence="8" id="KW-1185">Reference proteome</keyword>
<evidence type="ECO:0000256" key="6">
    <source>
        <dbReference type="SAM" id="Phobius"/>
    </source>
</evidence>
<feature type="transmembrane region" description="Helical" evidence="6">
    <location>
        <begin position="240"/>
        <end position="263"/>
    </location>
</feature>
<feature type="transmembrane region" description="Helical" evidence="6">
    <location>
        <begin position="5"/>
        <end position="26"/>
    </location>
</feature>
<feature type="transmembrane region" description="Helical" evidence="6">
    <location>
        <begin position="70"/>
        <end position="88"/>
    </location>
</feature>
<dbReference type="Gene3D" id="1.20.1250.20">
    <property type="entry name" value="MFS general substrate transporter like domains"/>
    <property type="match status" value="1"/>
</dbReference>